<dbReference type="GO" id="GO:0016791">
    <property type="term" value="F:phosphatase activity"/>
    <property type="evidence" value="ECO:0007669"/>
    <property type="project" value="TreeGrafter"/>
</dbReference>
<dbReference type="InterPro" id="IPR001932">
    <property type="entry name" value="PPM-type_phosphatase-like_dom"/>
</dbReference>
<dbReference type="PANTHER" id="PTHR43156">
    <property type="entry name" value="STAGE II SPORULATION PROTEIN E-RELATED"/>
    <property type="match status" value="1"/>
</dbReference>
<feature type="domain" description="PPM-type phosphatase" evidence="2">
    <location>
        <begin position="178"/>
        <end position="382"/>
    </location>
</feature>
<dbReference type="SMART" id="SM00331">
    <property type="entry name" value="PP2C_SIG"/>
    <property type="match status" value="1"/>
</dbReference>
<evidence type="ECO:0000313" key="4">
    <source>
        <dbReference type="Proteomes" id="UP000054023"/>
    </source>
</evidence>
<dbReference type="Pfam" id="PF07228">
    <property type="entry name" value="SpoIIE"/>
    <property type="match status" value="1"/>
</dbReference>
<reference evidence="4" key="1">
    <citation type="submission" date="2015-12" db="EMBL/GenBank/DDBJ databases">
        <authorList>
            <person name="Nair G.R."/>
            <person name="Kaur G."/>
            <person name="Mayilraj S."/>
        </authorList>
    </citation>
    <scope>NUCLEOTIDE SEQUENCE [LARGE SCALE GENOMIC DNA]</scope>
    <source>
        <strain evidence="4">CD08_7</strain>
    </source>
</reference>
<dbReference type="Pfam" id="PF01590">
    <property type="entry name" value="GAF"/>
    <property type="match status" value="1"/>
</dbReference>
<dbReference type="SUPFAM" id="SSF81606">
    <property type="entry name" value="PP2C-like"/>
    <property type="match status" value="1"/>
</dbReference>
<dbReference type="AlphaFoldDB" id="A0A0W8IE88"/>
<dbReference type="InterPro" id="IPR003018">
    <property type="entry name" value="GAF"/>
</dbReference>
<dbReference type="EMBL" id="LQBM01000004">
    <property type="protein sequence ID" value="KUG58251.1"/>
    <property type="molecule type" value="Genomic_DNA"/>
</dbReference>
<comment type="caution">
    <text evidence="3">The sequence shown here is derived from an EMBL/GenBank/DDBJ whole genome shotgun (WGS) entry which is preliminary data.</text>
</comment>
<evidence type="ECO:0000313" key="3">
    <source>
        <dbReference type="EMBL" id="KUG58251.1"/>
    </source>
</evidence>
<protein>
    <recommendedName>
        <fullName evidence="2">PPM-type phosphatase domain-containing protein</fullName>
    </recommendedName>
</protein>
<evidence type="ECO:0000259" key="2">
    <source>
        <dbReference type="PROSITE" id="PS51746"/>
    </source>
</evidence>
<dbReference type="Gene3D" id="3.30.450.40">
    <property type="match status" value="1"/>
</dbReference>
<proteinExistence type="predicted"/>
<dbReference type="STRING" id="317018.AVL63_05890"/>
<dbReference type="PANTHER" id="PTHR43156:SF2">
    <property type="entry name" value="STAGE II SPORULATION PROTEIN E"/>
    <property type="match status" value="1"/>
</dbReference>
<keyword evidence="1" id="KW-0378">Hydrolase</keyword>
<dbReference type="InterPro" id="IPR036457">
    <property type="entry name" value="PPM-type-like_dom_sf"/>
</dbReference>
<dbReference type="SMART" id="SM00065">
    <property type="entry name" value="GAF"/>
    <property type="match status" value="1"/>
</dbReference>
<keyword evidence="4" id="KW-1185">Reference proteome</keyword>
<name>A0A0W8IE88_9MICC</name>
<dbReference type="SUPFAM" id="SSF55781">
    <property type="entry name" value="GAF domain-like"/>
    <property type="match status" value="1"/>
</dbReference>
<organism evidence="3 4">
    <name type="scientific">Nesterenkonia jeotgali</name>
    <dbReference type="NCBI Taxonomy" id="317018"/>
    <lineage>
        <taxon>Bacteria</taxon>
        <taxon>Bacillati</taxon>
        <taxon>Actinomycetota</taxon>
        <taxon>Actinomycetes</taxon>
        <taxon>Micrococcales</taxon>
        <taxon>Micrococcaceae</taxon>
        <taxon>Nesterenkonia</taxon>
    </lineage>
</organism>
<gene>
    <name evidence="3" type="ORF">AVL63_05890</name>
</gene>
<accession>A0A0W8IE88</accession>
<dbReference type="InterPro" id="IPR029016">
    <property type="entry name" value="GAF-like_dom_sf"/>
</dbReference>
<sequence>MGMLNEETRQRALDALEVLDTPPDERVDRITRLAQQIFNVPMVSVNLLDRDRQWRKSEIGIGVQEVPRADAFCEATIQQSGALVIEDATKEDAWASNPFVVGDPHLRFYAGHALAAPCGEHVGTLCLLDTKPRTLDEGERRLLQDLATWVQTELAQQQELDHAAVVQRALNPRELPQPAGFTVTAGSAPAGGVSGDFHDVRLRDGTLRVTLADVMGKGVGAGIIASAVRASLRTAPDRSLPTTVSEIDAILEHDIGDLNMFVTLFSAEIDALTGQVSYVDAGHSLSFIHRADGAWEHLNSTGLPLAMGMGEPHGVGSAQLNPGDALMSCSDGLLDLLDLEDPFGQVDEILEAYGMDGAVDEALRRAVAVKAADDVTVVVVRRKS</sequence>
<dbReference type="Gene3D" id="3.60.40.10">
    <property type="entry name" value="PPM-type phosphatase domain"/>
    <property type="match status" value="1"/>
</dbReference>
<dbReference type="InterPro" id="IPR052016">
    <property type="entry name" value="Bact_Sigma-Reg"/>
</dbReference>
<evidence type="ECO:0000256" key="1">
    <source>
        <dbReference type="ARBA" id="ARBA00022801"/>
    </source>
</evidence>
<dbReference type="PROSITE" id="PS51746">
    <property type="entry name" value="PPM_2"/>
    <property type="match status" value="1"/>
</dbReference>
<dbReference type="Proteomes" id="UP000054023">
    <property type="component" value="Unassembled WGS sequence"/>
</dbReference>